<protein>
    <submittedName>
        <fullName evidence="2">Bleomycin resistance protein</fullName>
    </submittedName>
</protein>
<evidence type="ECO:0000256" key="1">
    <source>
        <dbReference type="ARBA" id="ARBA00023251"/>
    </source>
</evidence>
<comment type="caution">
    <text evidence="2">The sequence shown here is derived from an EMBL/GenBank/DDBJ whole genome shotgun (WGS) entry which is preliminary data.</text>
</comment>
<dbReference type="InterPro" id="IPR000335">
    <property type="entry name" value="Bleomycin-R"/>
</dbReference>
<dbReference type="PRINTS" id="PR00311">
    <property type="entry name" value="BLEOMYCINRST"/>
</dbReference>
<keyword evidence="3" id="KW-1185">Reference proteome</keyword>
<proteinExistence type="predicted"/>
<accession>A0ABT1XSF0</accession>
<reference evidence="2 3" key="1">
    <citation type="submission" date="2022-08" db="EMBL/GenBank/DDBJ databases">
        <title>Polyphasic taxonomy analysis of Qipengyuania sp.RS5-5.</title>
        <authorList>
            <person name="Xamxidin M."/>
            <person name="Wu M."/>
        </authorList>
    </citation>
    <scope>NUCLEOTIDE SEQUENCE [LARGE SCALE GENOMIC DNA]</scope>
    <source>
        <strain evidence="2 3">RS5-5</strain>
    </source>
</reference>
<dbReference type="Proteomes" id="UP001206067">
    <property type="component" value="Unassembled WGS sequence"/>
</dbReference>
<dbReference type="RefSeq" id="WP_257596409.1">
    <property type="nucleotide sequence ID" value="NZ_JANKHH010000006.1"/>
</dbReference>
<dbReference type="Gene3D" id="3.10.180.10">
    <property type="entry name" value="2,3-Dihydroxybiphenyl 1,2-Dioxygenase, domain 1"/>
    <property type="match status" value="1"/>
</dbReference>
<gene>
    <name evidence="2" type="ORF">NSO95_11510</name>
</gene>
<dbReference type="InterPro" id="IPR029068">
    <property type="entry name" value="Glyas_Bleomycin-R_OHBP_Dase"/>
</dbReference>
<dbReference type="EMBL" id="JANKHH010000006">
    <property type="protein sequence ID" value="MCR2834575.1"/>
    <property type="molecule type" value="Genomic_DNA"/>
</dbReference>
<dbReference type="SUPFAM" id="SSF54593">
    <property type="entry name" value="Glyoxalase/Bleomycin resistance protein/Dihydroxybiphenyl dioxygenase"/>
    <property type="match status" value="1"/>
</dbReference>
<sequence length="124" mass="13762">MTDRATPNLPSRDFDITEAFYGALGFETTFRDSGWMILNAGTLELEFFPYPDLDPATSSFGSCLRLDDMTAFHALARAAGIPDTRTGWPRLSEPRREASGLTIAYLIDPDCSLIRLIQNPNEGE</sequence>
<dbReference type="CDD" id="cd08350">
    <property type="entry name" value="BLMT_like"/>
    <property type="match status" value="1"/>
</dbReference>
<evidence type="ECO:0000313" key="3">
    <source>
        <dbReference type="Proteomes" id="UP001206067"/>
    </source>
</evidence>
<keyword evidence="1" id="KW-0046">Antibiotic resistance</keyword>
<name>A0ABT1XSF0_9SPHN</name>
<evidence type="ECO:0000313" key="2">
    <source>
        <dbReference type="EMBL" id="MCR2834575.1"/>
    </source>
</evidence>
<organism evidence="2 3">
    <name type="scientific">Parerythrobacter lacustris</name>
    <dbReference type="NCBI Taxonomy" id="2969984"/>
    <lineage>
        <taxon>Bacteria</taxon>
        <taxon>Pseudomonadati</taxon>
        <taxon>Pseudomonadota</taxon>
        <taxon>Alphaproteobacteria</taxon>
        <taxon>Sphingomonadales</taxon>
        <taxon>Erythrobacteraceae</taxon>
        <taxon>Parerythrobacter</taxon>
    </lineage>
</organism>